<dbReference type="Pfam" id="PF04082">
    <property type="entry name" value="Fungal_trans"/>
    <property type="match status" value="1"/>
</dbReference>
<name>A0A5C6T3J4_FUSOC</name>
<evidence type="ECO:0000256" key="2">
    <source>
        <dbReference type="ARBA" id="ARBA00022723"/>
    </source>
</evidence>
<dbReference type="Proteomes" id="UP000321331">
    <property type="component" value="Unassembled WGS sequence"/>
</dbReference>
<feature type="region of interest" description="Disordered" evidence="8">
    <location>
        <begin position="728"/>
        <end position="754"/>
    </location>
</feature>
<proteinExistence type="predicted"/>
<keyword evidence="3" id="KW-0862">Zinc</keyword>
<keyword evidence="2" id="KW-0479">Metal-binding</keyword>
<gene>
    <name evidence="10" type="ORF">FocTR4_00001172</name>
</gene>
<organism evidence="10 11">
    <name type="scientific">Fusarium oxysporum f. sp. cubense</name>
    <dbReference type="NCBI Taxonomy" id="61366"/>
    <lineage>
        <taxon>Eukaryota</taxon>
        <taxon>Fungi</taxon>
        <taxon>Dikarya</taxon>
        <taxon>Ascomycota</taxon>
        <taxon>Pezizomycotina</taxon>
        <taxon>Sordariomycetes</taxon>
        <taxon>Hypocreomycetidae</taxon>
        <taxon>Hypocreales</taxon>
        <taxon>Nectriaceae</taxon>
        <taxon>Fusarium</taxon>
        <taxon>Fusarium oxysporum species complex</taxon>
    </lineage>
</organism>
<evidence type="ECO:0000256" key="6">
    <source>
        <dbReference type="ARBA" id="ARBA00023163"/>
    </source>
</evidence>
<evidence type="ECO:0000256" key="8">
    <source>
        <dbReference type="SAM" id="MobiDB-lite"/>
    </source>
</evidence>
<dbReference type="SMART" id="SM00066">
    <property type="entry name" value="GAL4"/>
    <property type="match status" value="1"/>
</dbReference>
<dbReference type="InterPro" id="IPR007219">
    <property type="entry name" value="XnlR_reg_dom"/>
</dbReference>
<dbReference type="GO" id="GO:0006351">
    <property type="term" value="P:DNA-templated transcription"/>
    <property type="evidence" value="ECO:0007669"/>
    <property type="project" value="InterPro"/>
</dbReference>
<dbReference type="AlphaFoldDB" id="A0A5C6T3J4"/>
<evidence type="ECO:0000256" key="1">
    <source>
        <dbReference type="ARBA" id="ARBA00004123"/>
    </source>
</evidence>
<comment type="caution">
    <text evidence="10">The sequence shown here is derived from an EMBL/GenBank/DDBJ whole genome shotgun (WGS) entry which is preliminary data.</text>
</comment>
<comment type="subcellular location">
    <subcellularLocation>
        <location evidence="1">Nucleus</location>
    </subcellularLocation>
</comment>
<evidence type="ECO:0000256" key="3">
    <source>
        <dbReference type="ARBA" id="ARBA00022833"/>
    </source>
</evidence>
<protein>
    <recommendedName>
        <fullName evidence="9">Zn(2)-C6 fungal-type domain-containing protein</fullName>
    </recommendedName>
</protein>
<dbReference type="GO" id="GO:0000981">
    <property type="term" value="F:DNA-binding transcription factor activity, RNA polymerase II-specific"/>
    <property type="evidence" value="ECO:0007669"/>
    <property type="project" value="InterPro"/>
</dbReference>
<feature type="non-terminal residue" evidence="10">
    <location>
        <position position="1"/>
    </location>
</feature>
<dbReference type="PANTHER" id="PTHR47782:SF8">
    <property type="entry name" value="ZN(II)2CYS6 TRANSCRIPTION FACTOR (EUROFUNG)"/>
    <property type="match status" value="1"/>
</dbReference>
<dbReference type="GO" id="GO:0008270">
    <property type="term" value="F:zinc ion binding"/>
    <property type="evidence" value="ECO:0007669"/>
    <property type="project" value="InterPro"/>
</dbReference>
<dbReference type="InterPro" id="IPR036864">
    <property type="entry name" value="Zn2-C6_fun-type_DNA-bd_sf"/>
</dbReference>
<keyword evidence="4" id="KW-0805">Transcription regulation</keyword>
<dbReference type="GO" id="GO:0005634">
    <property type="term" value="C:nucleus"/>
    <property type="evidence" value="ECO:0007669"/>
    <property type="project" value="UniProtKB-SubCell"/>
</dbReference>
<accession>A0A5C6T3J4</accession>
<dbReference type="Gene3D" id="4.10.240.10">
    <property type="entry name" value="Zn(2)-C6 fungal-type DNA-binding domain"/>
    <property type="match status" value="1"/>
</dbReference>
<evidence type="ECO:0000256" key="7">
    <source>
        <dbReference type="ARBA" id="ARBA00023242"/>
    </source>
</evidence>
<dbReference type="CDD" id="cd00067">
    <property type="entry name" value="GAL4"/>
    <property type="match status" value="1"/>
</dbReference>
<dbReference type="InterPro" id="IPR001138">
    <property type="entry name" value="Zn2Cys6_DnaBD"/>
</dbReference>
<sequence length="943" mass="105796">VIAPIHPMDPADIFRQGFGQVAPRQNPVFMGHPQHHMVQFQQQPPPPPAFRKPVQQTDETSDGDGSSHRIAHTLTACCRCRQRKTRCDPTLPRCLPCERSGSTCEYLDAAKGRKINRHYVIRLQDKVRQLEAELSQYTDDENEYPTSNEDMVRPGGMVRLNGGDETPRYLGPSSGIAMTRLLMEQAKRYTDSKRISDLIPSVRARQARMQSIQMTGPSARRKSYPMISQHPAESLPTRAVADKLLEIFNQKAQLFWPVLHEKDLLQDLDAVYNGDTDPYRLFIVRMLVAISLQKLDTQYAGLADSYYLAAMQLFEDVVRPKDLKTLQCLVLLGEYSLLTPTRTPIYYVIGLAARICQQEGLASEKTISTGYNLDAKTIDMRRRIIWTVAAMEYGLAHSMGRPNSFATGDDRLDVEFFAAVDDDNITDQGIQPGPPSERKLVAIHFYRMRMCQAEIRRALYEKKKEEPKNDSHPWFARIEKMNKEWLDASPTSPDWCKPWFTGRYHQMRIFMYRPSPQIPKPSPRAAAICYESAAYIIQLNAKQMGSGADLTWVFLLTVNMSLNTLLWTVSYPEVRRAHPRHEVETLVQTSMEVLDRCTERWPGTASASQLYSIFSKACLQGYDERPMTGQAAGFFTTPPSFADPNSPEAFQNLQQVQAPYQNPPQFNHVFNSPPEAMNAYAFDPNFPPPQPSFRSNSIFFNPASNEPTGRRFSYFPPDFMQPGENMMDDPTPPATTTPEQHITSPPDHMSEQLPTPPDSIPTGNMATPTPSNTLSPSNTLTAHPTPIMQHASPAGVPLVPVQTNMSPPIKIEQSQRGPTFVVPQNPQAAPTQRPLPTPSGIGDWFSPPAPFISPYAFNNMSNSFFNDSMANPGNYGDMSVSGLGLQNIQGGNAPPPQFDYGFARQGSLTQSQQLELMNVLETEGMGDIDAFLNGGNISNNRWY</sequence>
<dbReference type="SMART" id="SM00906">
    <property type="entry name" value="Fungal_trans"/>
    <property type="match status" value="1"/>
</dbReference>
<dbReference type="GO" id="GO:0043565">
    <property type="term" value="F:sequence-specific DNA binding"/>
    <property type="evidence" value="ECO:0007669"/>
    <property type="project" value="TreeGrafter"/>
</dbReference>
<dbReference type="GO" id="GO:0045944">
    <property type="term" value="P:positive regulation of transcription by RNA polymerase II"/>
    <property type="evidence" value="ECO:0007669"/>
    <property type="project" value="TreeGrafter"/>
</dbReference>
<evidence type="ECO:0000256" key="5">
    <source>
        <dbReference type="ARBA" id="ARBA00023125"/>
    </source>
</evidence>
<feature type="domain" description="Zn(2)-C6 fungal-type" evidence="9">
    <location>
        <begin position="76"/>
        <end position="106"/>
    </location>
</feature>
<dbReference type="InterPro" id="IPR052202">
    <property type="entry name" value="Yeast_MetPath_Reg"/>
</dbReference>
<dbReference type="SUPFAM" id="SSF57701">
    <property type="entry name" value="Zn2/Cys6 DNA-binding domain"/>
    <property type="match status" value="1"/>
</dbReference>
<reference evidence="10 11" key="1">
    <citation type="submission" date="2019-07" db="EMBL/GenBank/DDBJ databases">
        <title>The First High-Quality Draft Genome Sequence of the Causal Agent of the Current Panama Disease Epidemic.</title>
        <authorList>
            <person name="Warmington R.J."/>
            <person name="Kay W."/>
            <person name="Jeffries A."/>
            <person name="Bebber D."/>
            <person name="Moore K."/>
            <person name="Studholme D.J."/>
        </authorList>
    </citation>
    <scope>NUCLEOTIDE SEQUENCE [LARGE SCALE GENOMIC DNA]</scope>
    <source>
        <strain evidence="10 11">TR4</strain>
    </source>
</reference>
<keyword evidence="7" id="KW-0539">Nucleus</keyword>
<evidence type="ECO:0000256" key="4">
    <source>
        <dbReference type="ARBA" id="ARBA00023015"/>
    </source>
</evidence>
<dbReference type="PROSITE" id="PS50048">
    <property type="entry name" value="ZN2_CY6_FUNGAL_2"/>
    <property type="match status" value="1"/>
</dbReference>
<dbReference type="EMBL" id="VMNF01000007">
    <property type="protein sequence ID" value="TXC04979.1"/>
    <property type="molecule type" value="Genomic_DNA"/>
</dbReference>
<feature type="region of interest" description="Disordered" evidence="8">
    <location>
        <begin position="38"/>
        <end position="67"/>
    </location>
</feature>
<dbReference type="PROSITE" id="PS00463">
    <property type="entry name" value="ZN2_CY6_FUNGAL_1"/>
    <property type="match status" value="1"/>
</dbReference>
<keyword evidence="5" id="KW-0238">DNA-binding</keyword>
<keyword evidence="6" id="KW-0804">Transcription</keyword>
<evidence type="ECO:0000259" key="9">
    <source>
        <dbReference type="PROSITE" id="PS50048"/>
    </source>
</evidence>
<dbReference type="Pfam" id="PF00172">
    <property type="entry name" value="Zn_clus"/>
    <property type="match status" value="1"/>
</dbReference>
<evidence type="ECO:0000313" key="11">
    <source>
        <dbReference type="Proteomes" id="UP000321331"/>
    </source>
</evidence>
<evidence type="ECO:0000313" key="10">
    <source>
        <dbReference type="EMBL" id="TXC04979.1"/>
    </source>
</evidence>
<dbReference type="PANTHER" id="PTHR47782">
    <property type="entry name" value="ZN(II)2CYS6 TRANSCRIPTION FACTOR (EUROFUNG)-RELATED"/>
    <property type="match status" value="1"/>
</dbReference>
<dbReference type="CDD" id="cd12148">
    <property type="entry name" value="fungal_TF_MHR"/>
    <property type="match status" value="1"/>
</dbReference>